<dbReference type="SUPFAM" id="SSF50952">
    <property type="entry name" value="Soluble quinoprotein glucose dehydrogenase"/>
    <property type="match status" value="1"/>
</dbReference>
<keyword evidence="8" id="KW-0325">Glycoprotein</keyword>
<keyword evidence="7" id="KW-0472">Membrane</keyword>
<comment type="subcellular location">
    <subcellularLocation>
        <location evidence="2">Cell membrane</location>
        <topology evidence="2">Lipid-anchor</topology>
    </subcellularLocation>
</comment>
<dbReference type="GeneID" id="104596437"/>
<keyword evidence="6" id="KW-0560">Oxidoreductase</keyword>
<gene>
    <name evidence="13" type="primary">LOC104596437</name>
</gene>
<evidence type="ECO:0000256" key="6">
    <source>
        <dbReference type="ARBA" id="ARBA00023002"/>
    </source>
</evidence>
<dbReference type="FunFam" id="2.120.10.30:FF:000067">
    <property type="entry name" value="HHIP-like 1"/>
    <property type="match status" value="1"/>
</dbReference>
<keyword evidence="3" id="KW-1003">Cell membrane</keyword>
<evidence type="ECO:0000256" key="9">
    <source>
        <dbReference type="ARBA" id="ARBA00023288"/>
    </source>
</evidence>
<dbReference type="InterPro" id="IPR011042">
    <property type="entry name" value="6-blade_b-propeller_TolB-like"/>
</dbReference>
<evidence type="ECO:0000256" key="8">
    <source>
        <dbReference type="ARBA" id="ARBA00023180"/>
    </source>
</evidence>
<evidence type="ECO:0000313" key="12">
    <source>
        <dbReference type="Proteomes" id="UP000189703"/>
    </source>
</evidence>
<dbReference type="RefSeq" id="XP_010255912.1">
    <property type="nucleotide sequence ID" value="XM_010257610.1"/>
</dbReference>
<dbReference type="InterPro" id="IPR012938">
    <property type="entry name" value="Glc/Sorbosone_DH"/>
</dbReference>
<evidence type="ECO:0000256" key="3">
    <source>
        <dbReference type="ARBA" id="ARBA00022475"/>
    </source>
</evidence>
<dbReference type="AlphaFoldDB" id="A0A1U8A3V4"/>
<evidence type="ECO:0000256" key="4">
    <source>
        <dbReference type="ARBA" id="ARBA00022729"/>
    </source>
</evidence>
<sequence length="614" mass="66762">MICDQFSAELFQIEGPQPVPVLCNSTISANASQSNGATNDFCGKVWDTCQNISILNSPFAPSLQGRAGVPGNSTYSKMTDLWQSKSEFCNAFGGDSGNGSMCFDGEPISLNNTETPSPPNGLCLEKIGNGSSYLNLVAHPDGSSRIFLSDQQGKIWLATVPDEDSGKTLELDELNPFVDLTDEVYFSSEFGLMGMAFHPNFAQNGRFFVSFNCDKIKWPGCSGRCSCNSDVNCDPSKLASNNGASPCQYHSVISEFTANGTTSEVSLATRANPTEVRRIFTMGLPFTSHHAGQILFGPTDGYLYFMMGDGGSTGDTYNFSQNKKSLLGKIMRLDVDNIPSAKEIDTLGLWGNYSIPKDNPFSEDTELQPEIWALGLRNPWRCSFDSERPSYFLCADVGQDQYEEVDIITKGGNYGWRAYEGPYLYSPPLSPGGNTSVNSTNPIFPIMGYNHSTVNKKEGSASITGGYFYRSMTDPCTYGSYLYADLYAGNMWAGIETPQDSGNFSSRSISFSCARDSPIQCESLPGSSLPALGYIFSFGEDNKKDVYLLTSKGVYRVVRPSRCSYACSKENATAAGSPNRGTSTPSSGSWLRVAFNNVMLFLSSSLLLILGFVF</sequence>
<protein>
    <submittedName>
        <fullName evidence="13">HIPL1 protein-like isoform X2</fullName>
    </submittedName>
</protein>
<name>A0A1U8A3V4_NELNU</name>
<dbReference type="InterPro" id="IPR011041">
    <property type="entry name" value="Quinoprot_gluc/sorb_DH_b-prop"/>
</dbReference>
<comment type="similarity">
    <text evidence="10">Belongs to the PQQ oxidoreductase GdhB family.</text>
</comment>
<dbReference type="PANTHER" id="PTHR19328">
    <property type="entry name" value="HEDGEHOG-INTERACTING PROTEIN"/>
    <property type="match status" value="1"/>
</dbReference>
<dbReference type="Pfam" id="PF07995">
    <property type="entry name" value="GSDH"/>
    <property type="match status" value="1"/>
</dbReference>
<dbReference type="GO" id="GO:0005886">
    <property type="term" value="C:plasma membrane"/>
    <property type="evidence" value="ECO:0007669"/>
    <property type="project" value="UniProtKB-SubCell"/>
</dbReference>
<comment type="cofactor">
    <cofactor evidence="1">
        <name>pyrroloquinoline quinone</name>
        <dbReference type="ChEBI" id="CHEBI:58442"/>
    </cofactor>
</comment>
<dbReference type="Proteomes" id="UP000189703">
    <property type="component" value="Unplaced"/>
</dbReference>
<proteinExistence type="inferred from homology"/>
<keyword evidence="4" id="KW-0732">Signal</keyword>
<dbReference type="GO" id="GO:0016491">
    <property type="term" value="F:oxidoreductase activity"/>
    <property type="evidence" value="ECO:0007669"/>
    <property type="project" value="UniProtKB-KW"/>
</dbReference>
<evidence type="ECO:0000256" key="7">
    <source>
        <dbReference type="ARBA" id="ARBA00023136"/>
    </source>
</evidence>
<evidence type="ECO:0000256" key="10">
    <source>
        <dbReference type="ARBA" id="ARBA00061483"/>
    </source>
</evidence>
<keyword evidence="5" id="KW-0634">PQQ</keyword>
<evidence type="ECO:0000313" key="13">
    <source>
        <dbReference type="RefSeq" id="XP_010255912.1"/>
    </source>
</evidence>
<reference evidence="13" key="1">
    <citation type="submission" date="2025-08" db="UniProtKB">
        <authorList>
            <consortium name="RefSeq"/>
        </authorList>
    </citation>
    <scope>IDENTIFICATION</scope>
</reference>
<dbReference type="PANTHER" id="PTHR19328:SF13">
    <property type="entry name" value="HIPL1 PROTEIN"/>
    <property type="match status" value="1"/>
</dbReference>
<organism evidence="12 13">
    <name type="scientific">Nelumbo nucifera</name>
    <name type="common">Sacred lotus</name>
    <dbReference type="NCBI Taxonomy" id="4432"/>
    <lineage>
        <taxon>Eukaryota</taxon>
        <taxon>Viridiplantae</taxon>
        <taxon>Streptophyta</taxon>
        <taxon>Embryophyta</taxon>
        <taxon>Tracheophyta</taxon>
        <taxon>Spermatophyta</taxon>
        <taxon>Magnoliopsida</taxon>
        <taxon>Proteales</taxon>
        <taxon>Nelumbonaceae</taxon>
        <taxon>Nelumbo</taxon>
    </lineage>
</organism>
<evidence type="ECO:0000256" key="5">
    <source>
        <dbReference type="ARBA" id="ARBA00022891"/>
    </source>
</evidence>
<accession>A0A1U8A3V4</accession>
<feature type="domain" description="Glucose/Sorbosone dehydrogenase" evidence="11">
    <location>
        <begin position="139"/>
        <end position="427"/>
    </location>
</feature>
<dbReference type="OrthoDB" id="10266706at2759"/>
<keyword evidence="12" id="KW-1185">Reference proteome</keyword>
<evidence type="ECO:0000259" key="11">
    <source>
        <dbReference type="Pfam" id="PF07995"/>
    </source>
</evidence>
<evidence type="ECO:0000256" key="1">
    <source>
        <dbReference type="ARBA" id="ARBA00001931"/>
    </source>
</evidence>
<evidence type="ECO:0000256" key="2">
    <source>
        <dbReference type="ARBA" id="ARBA00004193"/>
    </source>
</evidence>
<keyword evidence="9" id="KW-0449">Lipoprotein</keyword>
<dbReference type="Gene3D" id="2.120.10.30">
    <property type="entry name" value="TolB, C-terminal domain"/>
    <property type="match status" value="1"/>
</dbReference>